<gene>
    <name evidence="2" type="ORF">LSAA_11538</name>
</gene>
<feature type="region of interest" description="Disordered" evidence="1">
    <location>
        <begin position="796"/>
        <end position="819"/>
    </location>
</feature>
<dbReference type="Pfam" id="PF02383">
    <property type="entry name" value="Syja_N"/>
    <property type="match status" value="1"/>
</dbReference>
<dbReference type="GO" id="GO:0045334">
    <property type="term" value="C:clathrin-coated endocytic vesicle"/>
    <property type="evidence" value="ECO:0007669"/>
    <property type="project" value="TreeGrafter"/>
</dbReference>
<proteinExistence type="predicted"/>
<dbReference type="PANTHER" id="PTHR45662:SF8">
    <property type="entry name" value="PHOSPHATIDYLINOSITIDE PHOSPHATASE SAC2"/>
    <property type="match status" value="1"/>
</dbReference>
<dbReference type="EC" id="3.1.3.-" evidence="2"/>
<dbReference type="GO" id="GO:0005769">
    <property type="term" value="C:early endosome"/>
    <property type="evidence" value="ECO:0007669"/>
    <property type="project" value="TreeGrafter"/>
</dbReference>
<dbReference type="GO" id="GO:0046856">
    <property type="term" value="P:phosphatidylinositol dephosphorylation"/>
    <property type="evidence" value="ECO:0007669"/>
    <property type="project" value="TreeGrafter"/>
</dbReference>
<dbReference type="OrthoDB" id="405996at2759"/>
<keyword evidence="3" id="KW-1185">Reference proteome</keyword>
<reference evidence="2" key="1">
    <citation type="submission" date="2021-02" db="EMBL/GenBank/DDBJ databases">
        <authorList>
            <person name="Bekaert M."/>
        </authorList>
    </citation>
    <scope>NUCLEOTIDE SEQUENCE</scope>
    <source>
        <strain evidence="2">IoA-00</strain>
    </source>
</reference>
<dbReference type="Pfam" id="PF12456">
    <property type="entry name" value="hSac2"/>
    <property type="match status" value="1"/>
</dbReference>
<evidence type="ECO:0000313" key="3">
    <source>
        <dbReference type="Proteomes" id="UP000675881"/>
    </source>
</evidence>
<dbReference type="PROSITE" id="PS50275">
    <property type="entry name" value="SAC"/>
    <property type="match status" value="1"/>
</dbReference>
<keyword evidence="2" id="KW-0378">Hydrolase</keyword>
<protein>
    <submittedName>
        <fullName evidence="2">SAC2</fullName>
        <ecNumber evidence="2">3.1.3.-</ecNumber>
    </submittedName>
</protein>
<dbReference type="InterPro" id="IPR002013">
    <property type="entry name" value="SAC_dom"/>
</dbReference>
<organism evidence="2 3">
    <name type="scientific">Lepeophtheirus salmonis</name>
    <name type="common">Salmon louse</name>
    <name type="synonym">Caligus salmonis</name>
    <dbReference type="NCBI Taxonomy" id="72036"/>
    <lineage>
        <taxon>Eukaryota</taxon>
        <taxon>Metazoa</taxon>
        <taxon>Ecdysozoa</taxon>
        <taxon>Arthropoda</taxon>
        <taxon>Crustacea</taxon>
        <taxon>Multicrustacea</taxon>
        <taxon>Hexanauplia</taxon>
        <taxon>Copepoda</taxon>
        <taxon>Siphonostomatoida</taxon>
        <taxon>Caligidae</taxon>
        <taxon>Lepeophtheirus</taxon>
    </lineage>
</organism>
<sequence length="935" mass="106286">MEFIQTQDHFVFQYLQKGSSVNLWIHRKTGTVSLKDSWELTSEENPECLGLVYEVSRCGELPIHAHPVYKIRSVLAVPIVSSSPVGPLQLKICPKHSSQTNSWENSEKPHEVPLPTSRLKKFGAPLKLLASDSIKSAGSAASALASQVVKLNNGSVNSGGGANNAYVSPAANKTLERYEKRMLEEFYKLFNDSDSFFYSPSGDLSNSLQRQQEKDPQTQSLPLWKQFDDRFFFNKHMLSSLIELNDSRMDPWIVPIIQGYVEFVKCPQEYSEPELQNLPSYYEIILISRRSRHRAGTRYKRRGVDEDGNVANFVETEQILLYHRYALSFVIVRGSVPVYWSQPGYRYRPPPVLDHSKEENFQAFKKHYDDTFTKYGSPIVTINLAEKLGREKVITDAFFDNAIAYNNEHLLFVCFDFHEYCRGMHFENVDVLVRSIELSIRSMRYCWFDSEGMVCGQLGVFRINCIDCLDRTNVVQTAIARAVLEIQLTKLGLVPPEQNLEEATKLSFQALWANNGDVISRQYAGTNALKGDFTRTGERNLSGMMKDGMNSASRYYLNQFRDTLRQQIIDLVTGVATDDYNEITNIGEDIDNPKMQESSSIIGKEDEEQQVKNIIEDCKKLLIPNLDDVIGAWGLIDNDPASTDPRQEDMDTILILVRDSYYVAFYDDNSEKITDFRTKRRDEHCIRVHYKMRNESGEEDLGYFHSFRSTNLRFFNNVPVTVTSEDERIESLKSIVDTLSVTIELGTNSTPVVIYGKLDKRRSKVPLDLKSSNTSSSVSLRAVGNKALSKFAAKLNPMKLRNSRPDEDNNSDAGVRQLSRSSDNIQRFFEGVGEGDHKRTSSHKNLHINQKNEETVLETSSLGFSPFDKITKGLQNIGASIGRSDKRPEEGGGIVANQEESLKEAETLKAFSDESIDYMNYRLKEVDTKTQFILL</sequence>
<evidence type="ECO:0000313" key="2">
    <source>
        <dbReference type="EMBL" id="CAF2966469.1"/>
    </source>
</evidence>
<dbReference type="PANTHER" id="PTHR45662">
    <property type="entry name" value="PHOSPHATIDYLINOSITIDE PHOSPHATASE SAC1"/>
    <property type="match status" value="1"/>
</dbReference>
<accession>A0A7R8CY05</accession>
<dbReference type="GO" id="GO:2001135">
    <property type="term" value="P:regulation of endocytic recycling"/>
    <property type="evidence" value="ECO:0007669"/>
    <property type="project" value="TreeGrafter"/>
</dbReference>
<dbReference type="AlphaFoldDB" id="A0A7R8CY05"/>
<evidence type="ECO:0000256" key="1">
    <source>
        <dbReference type="SAM" id="MobiDB-lite"/>
    </source>
</evidence>
<dbReference type="EMBL" id="HG994585">
    <property type="protein sequence ID" value="CAF2966469.1"/>
    <property type="molecule type" value="Genomic_DNA"/>
</dbReference>
<dbReference type="GO" id="GO:0043812">
    <property type="term" value="F:phosphatidylinositol-4-phosphate phosphatase activity"/>
    <property type="evidence" value="ECO:0007669"/>
    <property type="project" value="TreeGrafter"/>
</dbReference>
<dbReference type="InterPro" id="IPR022158">
    <property type="entry name" value="Inositol_phosphatase"/>
</dbReference>
<feature type="region of interest" description="Disordered" evidence="1">
    <location>
        <begin position="831"/>
        <end position="852"/>
    </location>
</feature>
<dbReference type="Proteomes" id="UP000675881">
    <property type="component" value="Chromosome 6"/>
</dbReference>
<name>A0A7R8CY05_LEPSM</name>